<feature type="region of interest" description="Disordered" evidence="1">
    <location>
        <begin position="453"/>
        <end position="486"/>
    </location>
</feature>
<feature type="compositionally biased region" description="Acidic residues" evidence="1">
    <location>
        <begin position="631"/>
        <end position="646"/>
    </location>
</feature>
<feature type="region of interest" description="Disordered" evidence="1">
    <location>
        <begin position="937"/>
        <end position="964"/>
    </location>
</feature>
<sequence length="964" mass="104915">MSSLISQYFGFFKMMTGTLVMEELSVDEYSQAREAGIRVIPYKVNDAHVVNHMSRPFIPLARTELMDRPTFSRADLECLILLQHISTVRLMQFIRIPSRLSNSNPTYIVYLLEQFKPVSQLIKRFYHHMEITPAFDRVLVGVSSIALWLQTNFPDVWAEPYEVLPQGFDLNKVASLSVMDQSFTIPDSLEFYSDFPREVLKPNATEHKALYDLRDDPNFPALLEACVENASSAAGADVRTPLDVSRRSDIRQLISRSAMTLNEFHEAVGDVQDRPFADAILTSVVLLASRIPEDERPKAWDRVLPIPERQHLLIPVFFSYPDAEFIPQGQFLPWTQVGQEDPVVDAWRHHNPPDSPASPIGSGLQTPRVAPSTPAIAETPRAGPSALSGPGIPASGLSFGTPGPALSPPKPAVSTPSVSHPADASAASILEGISRFSPVPNWYRSDGPPLIISPGKTVIPSTGNAESGPSGEGNASAEDPFVDPTPASSATAALVMAALTLSTQTAPSASSPGPASPIQADPPQPEPESSAPELAAHESLSGGGGGGGGGADSYVDEPPAAPTASSSRGRSSSRSRGRGSRGTSVATRRSTRTKIKPDNTLEAVATGLDPDESSAETKPARLSKRRRAELEEADDEESSSDDEGEPEVSPPPKRRKVSEKASAKGKGRAKSEELDDGYVSQVPKLVKKTRGVSQKNKEAPYVPNFDPVIFDQEFAAVALSKLETDFRTLFKDGNNVLQLAGCGNCILRNRKCHRSKFNKDCRACKRGKLSHCSHKFTQMDVIRMIEGFAPITAFSNAGWNRVFTELVEARQAQIVSHAQYAIANRRLFRARDELLSLMTGYASAMGPEAVPGIAGVEDLEEGDRQSFEVVYQHWREGLRKNFWMEDGHRADEYYDLVDSEDSEDEAFARFREAHPDMVVDAHPDMDVDTQQTILESLDTAPLGSLLPPAPSAPVAGPSKPRGDP</sequence>
<feature type="compositionally biased region" description="Gly residues" evidence="1">
    <location>
        <begin position="541"/>
        <end position="551"/>
    </location>
</feature>
<evidence type="ECO:0000256" key="1">
    <source>
        <dbReference type="SAM" id="MobiDB-lite"/>
    </source>
</evidence>
<organism evidence="2 3">
    <name type="scientific">Favolaschia claudopus</name>
    <dbReference type="NCBI Taxonomy" id="2862362"/>
    <lineage>
        <taxon>Eukaryota</taxon>
        <taxon>Fungi</taxon>
        <taxon>Dikarya</taxon>
        <taxon>Basidiomycota</taxon>
        <taxon>Agaricomycotina</taxon>
        <taxon>Agaricomycetes</taxon>
        <taxon>Agaricomycetidae</taxon>
        <taxon>Agaricales</taxon>
        <taxon>Marasmiineae</taxon>
        <taxon>Mycenaceae</taxon>
        <taxon>Favolaschia</taxon>
    </lineage>
</organism>
<evidence type="ECO:0000313" key="3">
    <source>
        <dbReference type="Proteomes" id="UP001362999"/>
    </source>
</evidence>
<reference evidence="2 3" key="1">
    <citation type="journal article" date="2024" name="J Genomics">
        <title>Draft genome sequencing and assembly of Favolaschia claudopus CIRM-BRFM 2984 isolated from oak limbs.</title>
        <authorList>
            <person name="Navarro D."/>
            <person name="Drula E."/>
            <person name="Chaduli D."/>
            <person name="Cazenave R."/>
            <person name="Ahrendt S."/>
            <person name="Wang J."/>
            <person name="Lipzen A."/>
            <person name="Daum C."/>
            <person name="Barry K."/>
            <person name="Grigoriev I.V."/>
            <person name="Favel A."/>
            <person name="Rosso M.N."/>
            <person name="Martin F."/>
        </authorList>
    </citation>
    <scope>NUCLEOTIDE SEQUENCE [LARGE SCALE GENOMIC DNA]</scope>
    <source>
        <strain evidence="2 3">CIRM-BRFM 2984</strain>
    </source>
</reference>
<keyword evidence="3" id="KW-1185">Reference proteome</keyword>
<feature type="compositionally biased region" description="Low complexity" evidence="1">
    <location>
        <begin position="940"/>
        <end position="958"/>
    </location>
</feature>
<feature type="region of interest" description="Disordered" evidence="1">
    <location>
        <begin position="504"/>
        <end position="676"/>
    </location>
</feature>
<feature type="compositionally biased region" description="Basic residues" evidence="1">
    <location>
        <begin position="652"/>
        <end position="668"/>
    </location>
</feature>
<evidence type="ECO:0000313" key="2">
    <source>
        <dbReference type="EMBL" id="KAK6992805.1"/>
    </source>
</evidence>
<dbReference type="Proteomes" id="UP001362999">
    <property type="component" value="Unassembled WGS sequence"/>
</dbReference>
<feature type="region of interest" description="Disordered" evidence="1">
    <location>
        <begin position="345"/>
        <end position="420"/>
    </location>
</feature>
<accession>A0AAV9ZUZ0</accession>
<feature type="compositionally biased region" description="Low complexity" evidence="1">
    <location>
        <begin position="504"/>
        <end position="519"/>
    </location>
</feature>
<protein>
    <recommendedName>
        <fullName evidence="4">Zn(2)-C6 fungal-type domain-containing protein</fullName>
    </recommendedName>
</protein>
<name>A0AAV9ZUZ0_9AGAR</name>
<evidence type="ECO:0008006" key="4">
    <source>
        <dbReference type="Google" id="ProtNLM"/>
    </source>
</evidence>
<proteinExistence type="predicted"/>
<comment type="caution">
    <text evidence="2">The sequence shown here is derived from an EMBL/GenBank/DDBJ whole genome shotgun (WGS) entry which is preliminary data.</text>
</comment>
<dbReference type="AlphaFoldDB" id="A0AAV9ZUZ0"/>
<feature type="compositionally biased region" description="Low complexity" evidence="1">
    <location>
        <begin position="527"/>
        <end position="540"/>
    </location>
</feature>
<gene>
    <name evidence="2" type="ORF">R3P38DRAFT_2802004</name>
</gene>
<dbReference type="EMBL" id="JAWWNJ010000107">
    <property type="protein sequence ID" value="KAK6992805.1"/>
    <property type="molecule type" value="Genomic_DNA"/>
</dbReference>